<dbReference type="InterPro" id="IPR002676">
    <property type="entry name" value="RimM_N"/>
</dbReference>
<keyword evidence="1 5" id="KW-0963">Cytoplasm</keyword>
<name>E8X2F3_GRATM</name>
<dbReference type="STRING" id="1198114.AciX9_2133"/>
<dbReference type="PANTHER" id="PTHR33692:SF1">
    <property type="entry name" value="RIBOSOME MATURATION FACTOR RIMM"/>
    <property type="match status" value="1"/>
</dbReference>
<evidence type="ECO:0000259" key="7">
    <source>
        <dbReference type="Pfam" id="PF24986"/>
    </source>
</evidence>
<dbReference type="InterPro" id="IPR056792">
    <property type="entry name" value="PRC_RimM"/>
</dbReference>
<dbReference type="eggNOG" id="COG0806">
    <property type="taxonomic scope" value="Bacteria"/>
</dbReference>
<evidence type="ECO:0000256" key="5">
    <source>
        <dbReference type="HAMAP-Rule" id="MF_00014"/>
    </source>
</evidence>
<dbReference type="GO" id="GO:0043022">
    <property type="term" value="F:ribosome binding"/>
    <property type="evidence" value="ECO:0007669"/>
    <property type="project" value="InterPro"/>
</dbReference>
<dbReference type="PaxDb" id="1198114-AciX9_2133"/>
<dbReference type="GO" id="GO:0006364">
    <property type="term" value="P:rRNA processing"/>
    <property type="evidence" value="ECO:0007669"/>
    <property type="project" value="UniProtKB-UniRule"/>
</dbReference>
<dbReference type="Proteomes" id="UP000000343">
    <property type="component" value="Chromosome"/>
</dbReference>
<evidence type="ECO:0000256" key="1">
    <source>
        <dbReference type="ARBA" id="ARBA00022490"/>
    </source>
</evidence>
<dbReference type="Gene3D" id="2.30.30.240">
    <property type="entry name" value="PRC-barrel domain"/>
    <property type="match status" value="1"/>
</dbReference>
<evidence type="ECO:0000313" key="8">
    <source>
        <dbReference type="EMBL" id="ADW69177.1"/>
    </source>
</evidence>
<dbReference type="Gene3D" id="2.40.30.60">
    <property type="entry name" value="RimM"/>
    <property type="match status" value="1"/>
</dbReference>
<dbReference type="PANTHER" id="PTHR33692">
    <property type="entry name" value="RIBOSOME MATURATION FACTOR RIMM"/>
    <property type="match status" value="1"/>
</dbReference>
<feature type="domain" description="RimM N-terminal" evidence="6">
    <location>
        <begin position="9"/>
        <end position="100"/>
    </location>
</feature>
<dbReference type="SUPFAM" id="SSF50346">
    <property type="entry name" value="PRC-barrel domain"/>
    <property type="match status" value="1"/>
</dbReference>
<dbReference type="SUPFAM" id="SSF50447">
    <property type="entry name" value="Translation proteins"/>
    <property type="match status" value="1"/>
</dbReference>
<dbReference type="HOGENOM" id="CLU_077636_3_0_0"/>
<dbReference type="KEGG" id="acm:AciX9_2133"/>
<feature type="domain" description="Ribosome maturation factor RimM PRC barrel" evidence="7">
    <location>
        <begin position="112"/>
        <end position="188"/>
    </location>
</feature>
<dbReference type="Pfam" id="PF01782">
    <property type="entry name" value="RimM"/>
    <property type="match status" value="1"/>
</dbReference>
<comment type="similarity">
    <text evidence="5">Belongs to the RimM family.</text>
</comment>
<dbReference type="GO" id="GO:0005840">
    <property type="term" value="C:ribosome"/>
    <property type="evidence" value="ECO:0007669"/>
    <property type="project" value="InterPro"/>
</dbReference>
<keyword evidence="3 5" id="KW-0698">rRNA processing</keyword>
<keyword evidence="2 5" id="KW-0690">Ribosome biogenesis</keyword>
<comment type="domain">
    <text evidence="5">The PRC barrel domain binds ribosomal protein uS19.</text>
</comment>
<comment type="function">
    <text evidence="5">An accessory protein needed during the final step in the assembly of 30S ribosomal subunit, possibly for assembly of the head region. Essential for efficient processing of 16S rRNA. May be needed both before and after RbfA during the maturation of 16S rRNA. It has affinity for free ribosomal 30S subunits but not for 70S ribosomes.</text>
</comment>
<gene>
    <name evidence="5" type="primary">rimM</name>
    <name evidence="8" type="ordered locus">AciX9_2133</name>
</gene>
<evidence type="ECO:0000259" key="6">
    <source>
        <dbReference type="Pfam" id="PF01782"/>
    </source>
</evidence>
<evidence type="ECO:0000256" key="3">
    <source>
        <dbReference type="ARBA" id="ARBA00022552"/>
    </source>
</evidence>
<dbReference type="InterPro" id="IPR011033">
    <property type="entry name" value="PRC_barrel-like_sf"/>
</dbReference>
<dbReference type="HAMAP" id="MF_00014">
    <property type="entry name" value="Ribosome_mat_RimM"/>
    <property type="match status" value="1"/>
</dbReference>
<dbReference type="InterPro" id="IPR011961">
    <property type="entry name" value="RimM"/>
</dbReference>
<evidence type="ECO:0000256" key="4">
    <source>
        <dbReference type="ARBA" id="ARBA00023186"/>
    </source>
</evidence>
<dbReference type="NCBIfam" id="TIGR02273">
    <property type="entry name" value="16S_RimM"/>
    <property type="match status" value="1"/>
</dbReference>
<comment type="subcellular location">
    <subcellularLocation>
        <location evidence="5">Cytoplasm</location>
    </subcellularLocation>
</comment>
<organism evidence="9">
    <name type="scientific">Granulicella tundricola (strain ATCC BAA-1859 / DSM 23138 / MP5ACTX9)</name>
    <dbReference type="NCBI Taxonomy" id="1198114"/>
    <lineage>
        <taxon>Bacteria</taxon>
        <taxon>Pseudomonadati</taxon>
        <taxon>Acidobacteriota</taxon>
        <taxon>Terriglobia</taxon>
        <taxon>Terriglobales</taxon>
        <taxon>Acidobacteriaceae</taxon>
        <taxon>Granulicella</taxon>
    </lineage>
</organism>
<evidence type="ECO:0000313" key="9">
    <source>
        <dbReference type="Proteomes" id="UP000000343"/>
    </source>
</evidence>
<dbReference type="InterPro" id="IPR036976">
    <property type="entry name" value="RimM_N_sf"/>
</dbReference>
<accession>E8X2F3</accession>
<comment type="subunit">
    <text evidence="5">Binds ribosomal protein uS19.</text>
</comment>
<dbReference type="Pfam" id="PF24986">
    <property type="entry name" value="PRC_RimM"/>
    <property type="match status" value="1"/>
</dbReference>
<keyword evidence="4 5" id="KW-0143">Chaperone</keyword>
<evidence type="ECO:0000256" key="2">
    <source>
        <dbReference type="ARBA" id="ARBA00022517"/>
    </source>
</evidence>
<dbReference type="InterPro" id="IPR009000">
    <property type="entry name" value="Transl_B-barrel_sf"/>
</dbReference>
<dbReference type="EMBL" id="CP002480">
    <property type="protein sequence ID" value="ADW69177.1"/>
    <property type="molecule type" value="Genomic_DNA"/>
</dbReference>
<dbReference type="GO" id="GO:0005737">
    <property type="term" value="C:cytoplasm"/>
    <property type="evidence" value="ECO:0007669"/>
    <property type="project" value="UniProtKB-SubCell"/>
</dbReference>
<protein>
    <recommendedName>
        <fullName evidence="5">Ribosome maturation factor RimM</fullName>
    </recommendedName>
</protein>
<proteinExistence type="inferred from homology"/>
<dbReference type="AlphaFoldDB" id="E8X2F3"/>
<keyword evidence="9" id="KW-1185">Reference proteome</keyword>
<reference evidence="9" key="1">
    <citation type="submission" date="2011-01" db="EMBL/GenBank/DDBJ databases">
        <title>Complete sequence of chromosome of Acidobacterium sp. MP5ACTX9.</title>
        <authorList>
            <consortium name="US DOE Joint Genome Institute"/>
            <person name="Lucas S."/>
            <person name="Copeland A."/>
            <person name="Lapidus A."/>
            <person name="Cheng J.-F."/>
            <person name="Goodwin L."/>
            <person name="Pitluck S."/>
            <person name="Teshima H."/>
            <person name="Detter J.C."/>
            <person name="Han C."/>
            <person name="Tapia R."/>
            <person name="Land M."/>
            <person name="Hauser L."/>
            <person name="Kyrpides N."/>
            <person name="Ivanova N."/>
            <person name="Ovchinnikova G."/>
            <person name="Pagani I."/>
            <person name="Rawat S.R."/>
            <person name="Mannisto M."/>
            <person name="Haggblom M.M."/>
            <person name="Woyke T."/>
        </authorList>
    </citation>
    <scope>NUCLEOTIDE SEQUENCE [LARGE SCALE GENOMIC DNA]</scope>
    <source>
        <strain evidence="9">MP5ACTX9</strain>
    </source>
</reference>
<dbReference type="GO" id="GO:0042274">
    <property type="term" value="P:ribosomal small subunit biogenesis"/>
    <property type="evidence" value="ECO:0007669"/>
    <property type="project" value="UniProtKB-UniRule"/>
</dbReference>
<sequence length="202" mass="21952">MEERSWTVLAHLLRPQGRRGEVLAELLTDFPERFEDSLAVSLAKPGFSGTAGEARAATVTGFWLPVGKNQGRVVLSLAGIDSINLAETLNGLDVLIPRSDRMELEEGAEYIDDLVGCTVYDGDVEIGVVESVDFPTTPDGGRRLDDAAPLLSVITANEDEVLIPYVQQFLVSLDVDAKRIEMKLPEGLIELNLTEPKSGEQS</sequence>